<dbReference type="InterPro" id="IPR036724">
    <property type="entry name" value="Cobalamin-bd_sf"/>
</dbReference>
<dbReference type="InterPro" id="IPR003759">
    <property type="entry name" value="Cbl-bd_cap"/>
</dbReference>
<dbReference type="GO" id="GO:0046872">
    <property type="term" value="F:metal ion binding"/>
    <property type="evidence" value="ECO:0007669"/>
    <property type="project" value="UniProtKB-KW"/>
</dbReference>
<dbReference type="NCBIfam" id="NF005719">
    <property type="entry name" value="PRK07535.1"/>
    <property type="match status" value="1"/>
</dbReference>
<evidence type="ECO:0000259" key="20">
    <source>
        <dbReference type="PROSITE" id="PS50970"/>
    </source>
</evidence>
<dbReference type="GO" id="GO:0031419">
    <property type="term" value="F:cobalamin binding"/>
    <property type="evidence" value="ECO:0007669"/>
    <property type="project" value="UniProtKB-KW"/>
</dbReference>
<comment type="pathway">
    <text evidence="4">Amino-acid biosynthesis; L-methionine biosynthesis via de novo pathway; L-methionine from L-homocysteine (MetH route): step 1/1.</text>
</comment>
<dbReference type="AlphaFoldDB" id="A0AAQ1RV29"/>
<keyword evidence="27" id="KW-1185">Reference proteome</keyword>
<dbReference type="Gene3D" id="3.20.20.330">
    <property type="entry name" value="Homocysteine-binding-like domain"/>
    <property type="match status" value="1"/>
</dbReference>
<evidence type="ECO:0000313" key="24">
    <source>
        <dbReference type="EMBL" id="MZL69545.1"/>
    </source>
</evidence>
<evidence type="ECO:0000313" key="25">
    <source>
        <dbReference type="EMBL" id="SHF77800.1"/>
    </source>
</evidence>
<gene>
    <name evidence="24" type="ORF">GT747_07210</name>
    <name evidence="25" type="ORF">SAMN05444424_0647</name>
</gene>
<dbReference type="InterPro" id="IPR006158">
    <property type="entry name" value="Cobalamin-bd"/>
</dbReference>
<dbReference type="InterPro" id="IPR003726">
    <property type="entry name" value="HCY_dom"/>
</dbReference>
<feature type="domain" description="Pterin-binding" evidence="21">
    <location>
        <begin position="310"/>
        <end position="565"/>
    </location>
</feature>
<dbReference type="PANTHER" id="PTHR45833:SF1">
    <property type="entry name" value="METHIONINE SYNTHASE"/>
    <property type="match status" value="1"/>
</dbReference>
<protein>
    <recommendedName>
        <fullName evidence="7">Methionine synthase</fullName>
        <ecNumber evidence="6">2.1.1.13</ecNumber>
    </recommendedName>
    <alternativeName>
        <fullName evidence="18">5-methyltetrahydrofolate--homocysteine methyltransferase</fullName>
    </alternativeName>
</protein>
<dbReference type="PIRSF" id="PIRSF037472">
    <property type="entry name" value="DHPS_mtfrase"/>
    <property type="match status" value="1"/>
</dbReference>
<evidence type="ECO:0000256" key="18">
    <source>
        <dbReference type="ARBA" id="ARBA00031040"/>
    </source>
</evidence>
<evidence type="ECO:0000256" key="2">
    <source>
        <dbReference type="ARBA" id="ARBA00001947"/>
    </source>
</evidence>
<dbReference type="Proteomes" id="UP000184089">
    <property type="component" value="Unassembled WGS sequence"/>
</dbReference>
<comment type="caution">
    <text evidence="25">The sequence shown here is derived from an EMBL/GenBank/DDBJ whole genome shotgun (WGS) entry which is preliminary data.</text>
</comment>
<reference evidence="25" key="2">
    <citation type="submission" date="2016-11" db="EMBL/GenBank/DDBJ databases">
        <authorList>
            <person name="Varghese N."/>
            <person name="Submissions S."/>
        </authorList>
    </citation>
    <scope>NUCLEOTIDE SEQUENCE</scope>
    <source>
        <strain evidence="25">DSM 4029</strain>
    </source>
</reference>
<dbReference type="Gene3D" id="3.40.50.280">
    <property type="entry name" value="Cobalamin-binding domain"/>
    <property type="match status" value="1"/>
</dbReference>
<keyword evidence="13 19" id="KW-0479">Metal-binding</keyword>
<dbReference type="Pfam" id="PF00809">
    <property type="entry name" value="Pterin_bind"/>
    <property type="match status" value="1"/>
</dbReference>
<feature type="domain" description="B12-binding N-terminal" evidence="23">
    <location>
        <begin position="576"/>
        <end position="669"/>
    </location>
</feature>
<dbReference type="InterPro" id="IPR036589">
    <property type="entry name" value="HCY_dom_sf"/>
</dbReference>
<dbReference type="Pfam" id="PF02607">
    <property type="entry name" value="B12-binding_2"/>
    <property type="match status" value="1"/>
</dbReference>
<evidence type="ECO:0000256" key="14">
    <source>
        <dbReference type="ARBA" id="ARBA00022833"/>
    </source>
</evidence>
<dbReference type="SUPFAM" id="SSF51717">
    <property type="entry name" value="Dihydropteroate synthetase-like"/>
    <property type="match status" value="1"/>
</dbReference>
<comment type="cofactor">
    <cofactor evidence="2 19">
        <name>Zn(2+)</name>
        <dbReference type="ChEBI" id="CHEBI:29105"/>
    </cofactor>
</comment>
<evidence type="ECO:0000256" key="10">
    <source>
        <dbReference type="ARBA" id="ARBA00022628"/>
    </source>
</evidence>
<keyword evidence="14 19" id="KW-0862">Zinc</keyword>
<dbReference type="Gene3D" id="1.10.1240.10">
    <property type="entry name" value="Methionine synthase domain"/>
    <property type="match status" value="1"/>
</dbReference>
<dbReference type="GO" id="GO:0050667">
    <property type="term" value="P:homocysteine metabolic process"/>
    <property type="evidence" value="ECO:0007669"/>
    <property type="project" value="TreeGrafter"/>
</dbReference>
<feature type="domain" description="B12-binding" evidence="22">
    <location>
        <begin position="671"/>
        <end position="796"/>
    </location>
</feature>
<evidence type="ECO:0000256" key="8">
    <source>
        <dbReference type="ARBA" id="ARBA00022603"/>
    </source>
</evidence>
<dbReference type="GO" id="GO:0032259">
    <property type="term" value="P:methylation"/>
    <property type="evidence" value="ECO:0007669"/>
    <property type="project" value="UniProtKB-KW"/>
</dbReference>
<evidence type="ECO:0000256" key="5">
    <source>
        <dbReference type="ARBA" id="ARBA00010398"/>
    </source>
</evidence>
<keyword evidence="12" id="KW-0949">S-adenosyl-L-methionine</keyword>
<dbReference type="RefSeq" id="WP_073260957.1">
    <property type="nucleotide sequence ID" value="NZ_FQVY01000001.1"/>
</dbReference>
<name>A0AAQ1RV29_9FIRM</name>
<evidence type="ECO:0000256" key="1">
    <source>
        <dbReference type="ARBA" id="ARBA00001700"/>
    </source>
</evidence>
<comment type="function">
    <text evidence="17">Catalyzes the transfer of a methyl group from methyl-cobalamin to homocysteine, yielding enzyme-bound cob(I)alamin and methionine. Subsequently, remethylates the cofactor using methyltetrahydrofolate.</text>
</comment>
<reference evidence="26" key="1">
    <citation type="submission" date="2016-11" db="EMBL/GenBank/DDBJ databases">
        <authorList>
            <person name="Jaros S."/>
            <person name="Januszkiewicz K."/>
            <person name="Wedrychowicz H."/>
        </authorList>
    </citation>
    <scope>NUCLEOTIDE SEQUENCE [LARGE SCALE GENOMIC DNA]</scope>
    <source>
        <strain evidence="26">DSM 4029</strain>
    </source>
</reference>
<dbReference type="EMBL" id="WWVX01000004">
    <property type="protein sequence ID" value="MZL69545.1"/>
    <property type="molecule type" value="Genomic_DNA"/>
</dbReference>
<evidence type="ECO:0000256" key="12">
    <source>
        <dbReference type="ARBA" id="ARBA00022691"/>
    </source>
</evidence>
<evidence type="ECO:0000256" key="6">
    <source>
        <dbReference type="ARBA" id="ARBA00012032"/>
    </source>
</evidence>
<evidence type="ECO:0000313" key="26">
    <source>
        <dbReference type="Proteomes" id="UP000184089"/>
    </source>
</evidence>
<dbReference type="EMBL" id="FQVY01000001">
    <property type="protein sequence ID" value="SHF77800.1"/>
    <property type="molecule type" value="Genomic_DNA"/>
</dbReference>
<dbReference type="PANTHER" id="PTHR45833">
    <property type="entry name" value="METHIONINE SYNTHASE"/>
    <property type="match status" value="1"/>
</dbReference>
<evidence type="ECO:0000313" key="27">
    <source>
        <dbReference type="Proteomes" id="UP000474718"/>
    </source>
</evidence>
<evidence type="ECO:0000256" key="19">
    <source>
        <dbReference type="PROSITE-ProRule" id="PRU00333"/>
    </source>
</evidence>
<keyword evidence="15" id="KW-0486">Methionine biosynthesis</keyword>
<evidence type="ECO:0000256" key="11">
    <source>
        <dbReference type="ARBA" id="ARBA00022679"/>
    </source>
</evidence>
<dbReference type="PROSITE" id="PS50970">
    <property type="entry name" value="HCY"/>
    <property type="match status" value="1"/>
</dbReference>
<dbReference type="InterPro" id="IPR011005">
    <property type="entry name" value="Dihydropteroate_synth-like_sf"/>
</dbReference>
<keyword evidence="9" id="KW-0028">Amino-acid biosynthesis</keyword>
<evidence type="ECO:0000256" key="3">
    <source>
        <dbReference type="ARBA" id="ARBA00001956"/>
    </source>
</evidence>
<dbReference type="GO" id="GO:0005829">
    <property type="term" value="C:cytosol"/>
    <property type="evidence" value="ECO:0007669"/>
    <property type="project" value="TreeGrafter"/>
</dbReference>
<dbReference type="Pfam" id="PF02310">
    <property type="entry name" value="B12-binding"/>
    <property type="match status" value="1"/>
</dbReference>
<dbReference type="SMART" id="SM01018">
    <property type="entry name" value="B12-binding_2"/>
    <property type="match status" value="1"/>
</dbReference>
<keyword evidence="10" id="KW-0846">Cobalamin</keyword>
<comment type="catalytic activity">
    <reaction evidence="1">
        <text>(6S)-5-methyl-5,6,7,8-tetrahydrofolate + L-homocysteine = (6S)-5,6,7,8-tetrahydrofolate + L-methionine</text>
        <dbReference type="Rhea" id="RHEA:11172"/>
        <dbReference type="ChEBI" id="CHEBI:18608"/>
        <dbReference type="ChEBI" id="CHEBI:57453"/>
        <dbReference type="ChEBI" id="CHEBI:57844"/>
        <dbReference type="ChEBI" id="CHEBI:58199"/>
        <dbReference type="EC" id="2.1.1.13"/>
    </reaction>
</comment>
<dbReference type="InterPro" id="IPR017215">
    <property type="entry name" value="MetH_bac"/>
</dbReference>
<keyword evidence="8 19" id="KW-0489">Methyltransferase</keyword>
<keyword evidence="11 19" id="KW-0808">Transferase</keyword>
<evidence type="ECO:0000256" key="15">
    <source>
        <dbReference type="ARBA" id="ARBA00023167"/>
    </source>
</evidence>
<evidence type="ECO:0000259" key="23">
    <source>
        <dbReference type="PROSITE" id="PS51337"/>
    </source>
</evidence>
<evidence type="ECO:0000259" key="21">
    <source>
        <dbReference type="PROSITE" id="PS50972"/>
    </source>
</evidence>
<proteinExistence type="inferred from homology"/>
<dbReference type="Gene3D" id="3.20.20.20">
    <property type="entry name" value="Dihydropteroate synthase-like"/>
    <property type="match status" value="1"/>
</dbReference>
<comment type="cofactor">
    <cofactor evidence="3">
        <name>methylcob(III)alamin</name>
        <dbReference type="ChEBI" id="CHEBI:28115"/>
    </cofactor>
</comment>
<dbReference type="SUPFAM" id="SSF47644">
    <property type="entry name" value="Methionine synthase domain"/>
    <property type="match status" value="1"/>
</dbReference>
<organism evidence="25 26">
    <name type="scientific">Bittarella massiliensis</name>
    <name type="common">ex Durand et al. 2017</name>
    <dbReference type="NCBI Taxonomy" id="1720313"/>
    <lineage>
        <taxon>Bacteria</taxon>
        <taxon>Bacillati</taxon>
        <taxon>Bacillota</taxon>
        <taxon>Clostridia</taxon>
        <taxon>Eubacteriales</taxon>
        <taxon>Oscillospiraceae</taxon>
        <taxon>Bittarella (ex Durand et al. 2017)</taxon>
    </lineage>
</organism>
<comment type="similarity">
    <text evidence="5">Belongs to the vitamin-B12 dependent methionine synthase family.</text>
</comment>
<dbReference type="PROSITE" id="PS50972">
    <property type="entry name" value="PTERIN_BINDING"/>
    <property type="match status" value="1"/>
</dbReference>
<feature type="binding site" evidence="19">
    <location>
        <position position="204"/>
    </location>
    <ligand>
        <name>Zn(2+)</name>
        <dbReference type="ChEBI" id="CHEBI:29105"/>
    </ligand>
</feature>
<evidence type="ECO:0000256" key="13">
    <source>
        <dbReference type="ARBA" id="ARBA00022723"/>
    </source>
</evidence>
<accession>A0AAQ1RV29</accession>
<feature type="domain" description="Hcy-binding" evidence="20">
    <location>
        <begin position="1"/>
        <end position="282"/>
    </location>
</feature>
<evidence type="ECO:0000256" key="4">
    <source>
        <dbReference type="ARBA" id="ARBA00005178"/>
    </source>
</evidence>
<dbReference type="GO" id="GO:0046653">
    <property type="term" value="P:tetrahydrofolate metabolic process"/>
    <property type="evidence" value="ECO:0007669"/>
    <property type="project" value="TreeGrafter"/>
</dbReference>
<keyword evidence="16" id="KW-0170">Cobalt</keyword>
<dbReference type="SUPFAM" id="SSF52242">
    <property type="entry name" value="Cobalamin (vitamin B12)-binding domain"/>
    <property type="match status" value="1"/>
</dbReference>
<dbReference type="SUPFAM" id="SSF82282">
    <property type="entry name" value="Homocysteine S-methyltransferase"/>
    <property type="match status" value="1"/>
</dbReference>
<dbReference type="PROSITE" id="PS51332">
    <property type="entry name" value="B12_BINDING"/>
    <property type="match status" value="1"/>
</dbReference>
<dbReference type="EC" id="2.1.1.13" evidence="6"/>
<sequence>MQKNWDEKGRYVLLDGAMGTVLQDAGLPLGGRPELLNLTQPDLIEGVHRRYIEAGAQVIYTNTFGANRKKLAGCGCGVEEVVAAAVGCARRAAGGSGCRVALDIGPIGELLEPSGSLPFEEAVDLFAQQVRAGAAAGADLVVIETMTDLLEAKAAVLAAKEACDLPVWVSMTFEKGGHTFTGVSIPAMALTLEGLGVQALGINCSLSPRDIYPLAKELAGWTDLPLIVKANAGLPNLEEGRYDVSPSQYAADLAPFLELGVTLLGGCCGTTPEYIRQIAALVEGKTPPRRTAARVSAVCSPSRVVAVDRPRVIGERINPTGKKRFKAALAEGNWDYILAQGISQARAGADILDVNVGMPGIDEPAAMEQAIKRLQAILDLPLQIDTTDPAALERGLRVYCGKPLVNSVNGEKASLDRVLPLCKKYGAAVVGLTLDEAGIPRRAEERLAVAERIVKAALAHGLPREDIYIDCLVLTASAQQDGVMETLRAVSLVKEKLGVKTVLGVSNISFGLPARELVNRTFLVMALQRGLDLPILNPNAAAMMDTVRAYRVLANLDAGAADFIAAYGGEREAAPQAGVPAAENAEEAVAEAIRGGLGERARACTLTLLETHPPLEIVNRFLIPALDRVGEEFERGTLFLPQLIQSAEAAGRAFDAVKGAIAAAGSDQGDGGRIVLATVKGDIHDIGKNIVKVILENYGFSVIDLGRDVPVEEVVRAAREHRVKLVGLSALMTTTLGSMEATIAALKAALPECRVMVGGAVLTPEYAQKIGADYYARDAKQSADIAKKLFSEEERG</sequence>
<dbReference type="InterPro" id="IPR036594">
    <property type="entry name" value="Meth_synthase_dom"/>
</dbReference>
<dbReference type="InterPro" id="IPR000489">
    <property type="entry name" value="Pterin-binding_dom"/>
</dbReference>
<dbReference type="InterPro" id="IPR050554">
    <property type="entry name" value="Met_Synthase/Corrinoid"/>
</dbReference>
<reference evidence="24 27" key="3">
    <citation type="journal article" date="2019" name="Nat. Med.">
        <title>A library of human gut bacterial isolates paired with longitudinal multiomics data enables mechanistic microbiome research.</title>
        <authorList>
            <person name="Poyet M."/>
            <person name="Groussin M."/>
            <person name="Gibbons S.M."/>
            <person name="Avila-Pacheco J."/>
            <person name="Jiang X."/>
            <person name="Kearney S.M."/>
            <person name="Perrotta A.R."/>
            <person name="Berdy B."/>
            <person name="Zhao S."/>
            <person name="Lieberman T.D."/>
            <person name="Swanson P.K."/>
            <person name="Smith M."/>
            <person name="Roesemann S."/>
            <person name="Alexander J.E."/>
            <person name="Rich S.A."/>
            <person name="Livny J."/>
            <person name="Vlamakis H."/>
            <person name="Clish C."/>
            <person name="Bullock K."/>
            <person name="Deik A."/>
            <person name="Scott J."/>
            <person name="Pierce K.A."/>
            <person name="Xavier R.J."/>
            <person name="Alm E.J."/>
        </authorList>
    </citation>
    <scope>NUCLEOTIDE SEQUENCE [LARGE SCALE GENOMIC DNA]</scope>
    <source>
        <strain evidence="24 27">BIOML-A2</strain>
    </source>
</reference>
<dbReference type="Pfam" id="PF02574">
    <property type="entry name" value="S-methyl_trans"/>
    <property type="match status" value="1"/>
</dbReference>
<dbReference type="Proteomes" id="UP000474718">
    <property type="component" value="Unassembled WGS sequence"/>
</dbReference>
<feature type="binding site" evidence="19">
    <location>
        <position position="268"/>
    </location>
    <ligand>
        <name>Zn(2+)</name>
        <dbReference type="ChEBI" id="CHEBI:29105"/>
    </ligand>
</feature>
<feature type="binding site" evidence="19">
    <location>
        <position position="267"/>
    </location>
    <ligand>
        <name>Zn(2+)</name>
        <dbReference type="ChEBI" id="CHEBI:29105"/>
    </ligand>
</feature>
<dbReference type="GO" id="GO:0008705">
    <property type="term" value="F:methionine synthase activity"/>
    <property type="evidence" value="ECO:0007669"/>
    <property type="project" value="UniProtKB-EC"/>
</dbReference>
<evidence type="ECO:0000256" key="17">
    <source>
        <dbReference type="ARBA" id="ARBA00025552"/>
    </source>
</evidence>
<evidence type="ECO:0000256" key="9">
    <source>
        <dbReference type="ARBA" id="ARBA00022605"/>
    </source>
</evidence>
<evidence type="ECO:0000259" key="22">
    <source>
        <dbReference type="PROSITE" id="PS51332"/>
    </source>
</evidence>
<evidence type="ECO:0000256" key="7">
    <source>
        <dbReference type="ARBA" id="ARBA00013998"/>
    </source>
</evidence>
<evidence type="ECO:0000256" key="16">
    <source>
        <dbReference type="ARBA" id="ARBA00023285"/>
    </source>
</evidence>
<dbReference type="PROSITE" id="PS51337">
    <property type="entry name" value="B12_BINDING_NTER"/>
    <property type="match status" value="1"/>
</dbReference>